<dbReference type="Pfam" id="PF01063">
    <property type="entry name" value="Aminotran_4"/>
    <property type="match status" value="1"/>
</dbReference>
<dbReference type="GO" id="GO:0016829">
    <property type="term" value="F:lyase activity"/>
    <property type="evidence" value="ECO:0007669"/>
    <property type="project" value="UniProtKB-KW"/>
</dbReference>
<protein>
    <submittedName>
        <fullName evidence="1">Aminodeoxychorismate lyase like protein</fullName>
    </submittedName>
</protein>
<dbReference type="Gene3D" id="3.20.10.10">
    <property type="entry name" value="D-amino Acid Aminotransferase, subunit A, domain 2"/>
    <property type="match status" value="1"/>
</dbReference>
<accession>A0A0F4GU70</accession>
<evidence type="ECO:0000313" key="1">
    <source>
        <dbReference type="EMBL" id="KJY00603.1"/>
    </source>
</evidence>
<name>A0A0F4GU70_9PEZI</name>
<dbReference type="EMBL" id="LAFY01000314">
    <property type="protein sequence ID" value="KJY00603.1"/>
    <property type="molecule type" value="Genomic_DNA"/>
</dbReference>
<keyword evidence="1" id="KW-0456">Lyase</keyword>
<dbReference type="Proteomes" id="UP000033647">
    <property type="component" value="Unassembled WGS sequence"/>
</dbReference>
<organism evidence="1 2">
    <name type="scientific">Zymoseptoria brevis</name>
    <dbReference type="NCBI Taxonomy" id="1047168"/>
    <lineage>
        <taxon>Eukaryota</taxon>
        <taxon>Fungi</taxon>
        <taxon>Dikarya</taxon>
        <taxon>Ascomycota</taxon>
        <taxon>Pezizomycotina</taxon>
        <taxon>Dothideomycetes</taxon>
        <taxon>Dothideomycetidae</taxon>
        <taxon>Mycosphaerellales</taxon>
        <taxon>Mycosphaerellaceae</taxon>
        <taxon>Zymoseptoria</taxon>
    </lineage>
</organism>
<proteinExistence type="predicted"/>
<dbReference type="InterPro" id="IPR036038">
    <property type="entry name" value="Aminotransferase-like"/>
</dbReference>
<keyword evidence="2" id="KW-1185">Reference proteome</keyword>
<dbReference type="STRING" id="1047168.A0A0F4GU70"/>
<evidence type="ECO:0000313" key="2">
    <source>
        <dbReference type="Proteomes" id="UP000033647"/>
    </source>
</evidence>
<dbReference type="InterPro" id="IPR001544">
    <property type="entry name" value="Aminotrans_IV"/>
</dbReference>
<dbReference type="OrthoDB" id="5288718at2759"/>
<dbReference type="InterPro" id="IPR043132">
    <property type="entry name" value="BCAT-like_C"/>
</dbReference>
<dbReference type="AlphaFoldDB" id="A0A0F4GU70"/>
<reference evidence="1 2" key="1">
    <citation type="submission" date="2015-03" db="EMBL/GenBank/DDBJ databases">
        <title>RNA-seq based gene annotation and comparative genomics of four Zymoseptoria species reveal species-specific pathogenicity related genes and transposable element activity.</title>
        <authorList>
            <person name="Grandaubert J."/>
            <person name="Bhattacharyya A."/>
            <person name="Stukenbrock E.H."/>
        </authorList>
    </citation>
    <scope>NUCLEOTIDE SEQUENCE [LARGE SCALE GENOMIC DNA]</scope>
    <source>
        <strain evidence="1 2">Zb18110</strain>
    </source>
</reference>
<gene>
    <name evidence="1" type="ORF">TI39_contig322g00015</name>
</gene>
<dbReference type="SUPFAM" id="SSF56752">
    <property type="entry name" value="D-aminoacid aminotransferase-like PLP-dependent enzymes"/>
    <property type="match status" value="1"/>
</dbReference>
<comment type="caution">
    <text evidence="1">The sequence shown here is derived from an EMBL/GenBank/DDBJ whole genome shotgun (WGS) entry which is preliminary data.</text>
</comment>
<sequence>MSGHFPGVAGQDSGEEQEPYVYTSIRYDTRLVSCDKNTEASCNKPCPFYMLEHHWTRLQVAKWSTFFFADDRPRPNSGGPAVLFQALMTAVRQWHEKHPGENPEALRIKIRSYVGGKMRTEIYHPLKSVPLSTLFPTTFNVPLDQRKTEWTMVLDTEPTEPAESTMFKTNDRAFYGRARIDAGIMNFIQPREVLLYTPDNTVLDGSICTPYFYRNGRWVTPESSAGGLQGTTRRWALEKGLCVEESVPIDTLRHGEIVWVSNAVRGYFWCYFVDRKRLTIPGAKQ</sequence>